<proteinExistence type="predicted"/>
<accession>A0ACC1TBT8</accession>
<dbReference type="Proteomes" id="UP001148662">
    <property type="component" value="Unassembled WGS sequence"/>
</dbReference>
<evidence type="ECO:0000313" key="2">
    <source>
        <dbReference type="Proteomes" id="UP001148662"/>
    </source>
</evidence>
<evidence type="ECO:0000313" key="1">
    <source>
        <dbReference type="EMBL" id="KAJ3557916.1"/>
    </source>
</evidence>
<gene>
    <name evidence="1" type="ORF">NM688_g1210</name>
</gene>
<organism evidence="1 2">
    <name type="scientific">Phlebia brevispora</name>
    <dbReference type="NCBI Taxonomy" id="194682"/>
    <lineage>
        <taxon>Eukaryota</taxon>
        <taxon>Fungi</taxon>
        <taxon>Dikarya</taxon>
        <taxon>Basidiomycota</taxon>
        <taxon>Agaricomycotina</taxon>
        <taxon>Agaricomycetes</taxon>
        <taxon>Polyporales</taxon>
        <taxon>Meruliaceae</taxon>
        <taxon>Phlebia</taxon>
    </lineage>
</organism>
<sequence>MALRELLKCQGKYGGMRAGVPWEENEIAHEKWCNALAVKFLCVFVLDRFGDFVSDQVVAPVRETVSQTMASLLLHMPRRSVLSVHNILLEMIRQDFPIPAKHVKPGKQDRAHVWEVRHAGLLGIKYEVAVRGDLVEAEGDETLMQGREVLKGVVDAAVLGLGDRDDDVRSVAASCLLPVAAHLVHRLPEELSRVLAVLWSCLSDMKDDLSSSVGAVMDLLGKLVAYDEVINIIADPAQSQALSVLAPSLFPFFRHTISGVRLAVVKTLHSFMSVSSLPRDWLSIAYLRLLFQNLVVEERSDIRKATLDAWRLVINILSETADWLQSLVSQAILLEWYAIMMTPLGTPIDKSVFYDATLTSPDDLTERHNVDKNMLAQDLTLISTEVIIQARVSAATALAYITSRWPQSGELHEGMFRPILIHYIDSPSMLQKFLSAIITEEWARDYDSQAGPEAQLLIEISPLAHDLSDKTLAFLQAEPPSFYHEMGYTLSRIHSECYNMLQSFSYDCKIPISEIPALPTEIDITGTRPECFTIVSAQAAVGEMFNQLKDRLGRTKKRELAIIKEKRTQIAANIDRYLEVKAQYDVRVSAAFAAAYVALKATPDKVSPIVKGIMNGIKSEDNIQLQTRSAVAVASFVDFCVQRNLAQPPDKIVRNLCTFLCQDIDQTPTFAYTRKHTNGVLSFRKVQPETNGKDAPSPEEANRARLSRRGAGLAFIQLSTRFGSKLLDAVPKMWQSMAGGLLSACAGGMIFRVPAPSTPICNQLVPSDSTSKADNLMEKQYGQDVIDSLSVLDAVVPTFHEELWPKFHELFPMVGLALRSRFAIIRQCAARCFATMCDVMTMAAMRYAIEKVVPYLGDSLNLTNRQGATELVYHIVQQLDIKALPYVIFMIVPVLGRMSDPDDDIRSTATNTFASLVKMVPLEAGLPDPPDFSEDLLKRREEERQFLTQLLDGSKVQQYHIPVTIKAELRKYQQEGVNWLAFLAKYQLHGILCDDMGLGKTLQSICILASKHYERAKKYEETKSPDSVPIPSLIICPPTLTGHWYYEILKYTDNLRPILYTGNSRERCKLLTRLKKYDIVVTSYEVVRNDIASLQDFSWHYCILDEGHIIKNAKTKLTKAVKSIKASHRLILSGTPIQNNVLELWSLFDFLMPGFLGNESSFNEKFSKPILSNRDGKAKSGEAAALALEALHKQVLPFLLRRLKEDVLNDLPPKIIQDYYCELSDVQKYMYDDFSQSNAHVTAEDVVRSSEKVENKAGQQHIFQSLQYLRKLCNHPALVLKDDKAAIRDVLEKTGHKAEPLDLSDIHHAPKLLALRQLLVDCGIGSSGSSSGDTSKSELIDAESSSAGAFSQHRVLIFCQMKQMIDIIEKDLFKQHMPSVTYMRLDGSVDALKRHAIVQTFNADPSIDCLLLTTHVGGLGLTLTGADTVIFVEHDWNPMKDLQAMDRAHRIGQKKVVNVYRLITKGTLEEKIMGLQRFKLNIANSVVTQQNAGLSSMDTDLVLDLFKRTTEEEDAAVSGKKKEKENGTPGQKNILRGLEDLPPEEEYQGLDLSSFMGSLSSR</sequence>
<reference evidence="1" key="1">
    <citation type="submission" date="2022-07" db="EMBL/GenBank/DDBJ databases">
        <title>Genome Sequence of Phlebia brevispora.</title>
        <authorList>
            <person name="Buettner E."/>
        </authorList>
    </citation>
    <scope>NUCLEOTIDE SEQUENCE</scope>
    <source>
        <strain evidence="1">MPL23</strain>
    </source>
</reference>
<dbReference type="EMBL" id="JANHOG010000122">
    <property type="protein sequence ID" value="KAJ3557916.1"/>
    <property type="molecule type" value="Genomic_DNA"/>
</dbReference>
<comment type="caution">
    <text evidence="1">The sequence shown here is derived from an EMBL/GenBank/DDBJ whole genome shotgun (WGS) entry which is preliminary data.</text>
</comment>
<name>A0ACC1TBT8_9APHY</name>
<protein>
    <submittedName>
        <fullName evidence="1">Uncharacterized protein</fullName>
    </submittedName>
</protein>
<keyword evidence="2" id="KW-1185">Reference proteome</keyword>